<organism evidence="3">
    <name type="scientific">Taenia asiatica</name>
    <name type="common">Asian tapeworm</name>
    <dbReference type="NCBI Taxonomy" id="60517"/>
    <lineage>
        <taxon>Eukaryota</taxon>
        <taxon>Metazoa</taxon>
        <taxon>Spiralia</taxon>
        <taxon>Lophotrochozoa</taxon>
        <taxon>Platyhelminthes</taxon>
        <taxon>Cestoda</taxon>
        <taxon>Eucestoda</taxon>
        <taxon>Cyclophyllidea</taxon>
        <taxon>Taeniidae</taxon>
        <taxon>Taenia</taxon>
    </lineage>
</organism>
<evidence type="ECO:0000313" key="2">
    <source>
        <dbReference type="Proteomes" id="UP000282613"/>
    </source>
</evidence>
<accession>A0A0R3WAI5</accession>
<dbReference type="EMBL" id="UYRS01018639">
    <property type="protein sequence ID" value="VDK38628.1"/>
    <property type="molecule type" value="Genomic_DNA"/>
</dbReference>
<protein>
    <submittedName>
        <fullName evidence="3">F-box domain-containing protein</fullName>
    </submittedName>
</protein>
<name>A0A0R3WAI5_TAEAS</name>
<proteinExistence type="predicted"/>
<dbReference type="AlphaFoldDB" id="A0A0R3WAI5"/>
<reference evidence="1 2" key="2">
    <citation type="submission" date="2018-11" db="EMBL/GenBank/DDBJ databases">
        <authorList>
            <consortium name="Pathogen Informatics"/>
        </authorList>
    </citation>
    <scope>NUCLEOTIDE SEQUENCE [LARGE SCALE GENOMIC DNA]</scope>
</reference>
<reference evidence="3" key="1">
    <citation type="submission" date="2017-02" db="UniProtKB">
        <authorList>
            <consortium name="WormBaseParasite"/>
        </authorList>
    </citation>
    <scope>IDENTIFICATION</scope>
</reference>
<keyword evidence="2" id="KW-1185">Reference proteome</keyword>
<dbReference type="OrthoDB" id="6243570at2759"/>
<sequence length="295" mass="34384">MELALRICKYLDATVLVNLCEAVPRWKWILHASPFSRVVSNGIEEWKWLDNRLCQLLFDEDANITCTNAALATAYRTQQDATFHRLSHANFTEHTLRPVHCLFLPSISHAGRLRDHVREYQCDMQVMNCAPPTRVYFHVASDATRFHHHWYRLAPTSVRTCLPRFSEVQASEMEVVKRRYFTDYDCVIVDADYGNAYQLYSSDIKDLLCSMTRSQTFITTGILLYIKDLVTNFDCMQEMFWSLGGFQSSPLSQLSANWRIWCNQHQNDFTIDLVEMVRWACLDVFARRSGEALHC</sequence>
<dbReference type="WBParaSite" id="TASK_0000757101-mRNA-1">
    <property type="protein sequence ID" value="TASK_0000757101-mRNA-1"/>
    <property type="gene ID" value="TASK_0000757101"/>
</dbReference>
<gene>
    <name evidence="1" type="ORF">TASK_LOCUS7572</name>
</gene>
<evidence type="ECO:0000313" key="1">
    <source>
        <dbReference type="EMBL" id="VDK38628.1"/>
    </source>
</evidence>
<evidence type="ECO:0000313" key="3">
    <source>
        <dbReference type="WBParaSite" id="TASK_0000757101-mRNA-1"/>
    </source>
</evidence>
<dbReference type="Proteomes" id="UP000282613">
    <property type="component" value="Unassembled WGS sequence"/>
</dbReference>